<keyword evidence="2" id="KW-1185">Reference proteome</keyword>
<name>A0AAW0MSN5_9GOBI</name>
<proteinExistence type="predicted"/>
<evidence type="ECO:0000313" key="1">
    <source>
        <dbReference type="EMBL" id="KAK7882565.1"/>
    </source>
</evidence>
<dbReference type="AlphaFoldDB" id="A0AAW0MSN5"/>
<accession>A0AAW0MSN5</accession>
<reference evidence="2" key="1">
    <citation type="submission" date="2024-04" db="EMBL/GenBank/DDBJ databases">
        <title>Salinicola lusitanus LLJ914,a marine bacterium isolated from the Okinawa Trough.</title>
        <authorList>
            <person name="Li J."/>
        </authorList>
    </citation>
    <scope>NUCLEOTIDE SEQUENCE [LARGE SCALE GENOMIC DNA]</scope>
</reference>
<sequence length="111" mass="12256">MRGPVENLTKATEKNVVCERPITKTRPNFTAVFLAKESIDGGFQKLDKKQLVAPSAAQSWCLLVLRKASGDGHGMLQRLERKYNSGKGCRREECERGLISLALCLASRAAH</sequence>
<protein>
    <submittedName>
        <fullName evidence="1">Uncharacterized protein</fullName>
    </submittedName>
</protein>
<comment type="caution">
    <text evidence="1">The sequence shown here is derived from an EMBL/GenBank/DDBJ whole genome shotgun (WGS) entry which is preliminary data.</text>
</comment>
<evidence type="ECO:0000313" key="2">
    <source>
        <dbReference type="Proteomes" id="UP001460270"/>
    </source>
</evidence>
<dbReference type="Proteomes" id="UP001460270">
    <property type="component" value="Unassembled WGS sequence"/>
</dbReference>
<gene>
    <name evidence="1" type="ORF">WMY93_028739</name>
</gene>
<dbReference type="EMBL" id="JBBPFD010000021">
    <property type="protein sequence ID" value="KAK7882565.1"/>
    <property type="molecule type" value="Genomic_DNA"/>
</dbReference>
<organism evidence="1 2">
    <name type="scientific">Mugilogobius chulae</name>
    <name type="common">yellowstripe goby</name>
    <dbReference type="NCBI Taxonomy" id="88201"/>
    <lineage>
        <taxon>Eukaryota</taxon>
        <taxon>Metazoa</taxon>
        <taxon>Chordata</taxon>
        <taxon>Craniata</taxon>
        <taxon>Vertebrata</taxon>
        <taxon>Euteleostomi</taxon>
        <taxon>Actinopterygii</taxon>
        <taxon>Neopterygii</taxon>
        <taxon>Teleostei</taxon>
        <taxon>Neoteleostei</taxon>
        <taxon>Acanthomorphata</taxon>
        <taxon>Gobiaria</taxon>
        <taxon>Gobiiformes</taxon>
        <taxon>Gobioidei</taxon>
        <taxon>Gobiidae</taxon>
        <taxon>Gobionellinae</taxon>
        <taxon>Mugilogobius</taxon>
    </lineage>
</organism>